<feature type="non-terminal residue" evidence="1">
    <location>
        <position position="35"/>
    </location>
</feature>
<protein>
    <submittedName>
        <fullName evidence="1">Uncharacterized protein</fullName>
    </submittedName>
</protein>
<proteinExistence type="predicted"/>
<sequence length="35" mass="3770">MGQRFTRGEILGRLEKTIEERKPIIAAGSSAGIIA</sequence>
<gene>
    <name evidence="1" type="ORF">S01H1_70262</name>
</gene>
<dbReference type="AlphaFoldDB" id="X0Y5J9"/>
<dbReference type="InterPro" id="IPR013785">
    <property type="entry name" value="Aldolase_TIM"/>
</dbReference>
<evidence type="ECO:0000313" key="1">
    <source>
        <dbReference type="EMBL" id="GAG32131.1"/>
    </source>
</evidence>
<reference evidence="1" key="1">
    <citation type="journal article" date="2014" name="Front. Microbiol.">
        <title>High frequency of phylogenetically diverse reductive dehalogenase-homologous genes in deep subseafloor sedimentary metagenomes.</title>
        <authorList>
            <person name="Kawai M."/>
            <person name="Futagami T."/>
            <person name="Toyoda A."/>
            <person name="Takaki Y."/>
            <person name="Nishi S."/>
            <person name="Hori S."/>
            <person name="Arai W."/>
            <person name="Tsubouchi T."/>
            <person name="Morono Y."/>
            <person name="Uchiyama I."/>
            <person name="Ito T."/>
            <person name="Fujiyama A."/>
            <person name="Inagaki F."/>
            <person name="Takami H."/>
        </authorList>
    </citation>
    <scope>NUCLEOTIDE SEQUENCE</scope>
    <source>
        <strain evidence="1">Expedition CK06-06</strain>
    </source>
</reference>
<organism evidence="1">
    <name type="scientific">marine sediment metagenome</name>
    <dbReference type="NCBI Taxonomy" id="412755"/>
    <lineage>
        <taxon>unclassified sequences</taxon>
        <taxon>metagenomes</taxon>
        <taxon>ecological metagenomes</taxon>
    </lineage>
</organism>
<name>X0Y5J9_9ZZZZ</name>
<dbReference type="Gene3D" id="3.20.20.70">
    <property type="entry name" value="Aldolase class I"/>
    <property type="match status" value="1"/>
</dbReference>
<accession>X0Y5J9</accession>
<dbReference type="EMBL" id="BARS01046714">
    <property type="protein sequence ID" value="GAG32131.1"/>
    <property type="molecule type" value="Genomic_DNA"/>
</dbReference>
<comment type="caution">
    <text evidence="1">The sequence shown here is derived from an EMBL/GenBank/DDBJ whole genome shotgun (WGS) entry which is preliminary data.</text>
</comment>